<reference evidence="4" key="1">
    <citation type="submission" date="2016-10" db="EMBL/GenBank/DDBJ databases">
        <authorList>
            <person name="Varghese N."/>
            <person name="Submissions S."/>
        </authorList>
    </citation>
    <scope>NUCLEOTIDE SEQUENCE [LARGE SCALE GENOMIC DNA]</scope>
    <source>
        <strain evidence="4">CGMCC 4.3510</strain>
    </source>
</reference>
<dbReference type="Proteomes" id="UP000199323">
    <property type="component" value="Unassembled WGS sequence"/>
</dbReference>
<organism evidence="3 4">
    <name type="scientific">Actinacidiphila alni</name>
    <dbReference type="NCBI Taxonomy" id="380248"/>
    <lineage>
        <taxon>Bacteria</taxon>
        <taxon>Bacillati</taxon>
        <taxon>Actinomycetota</taxon>
        <taxon>Actinomycetes</taxon>
        <taxon>Kitasatosporales</taxon>
        <taxon>Streptomycetaceae</taxon>
        <taxon>Actinacidiphila</taxon>
    </lineage>
</organism>
<dbReference type="InterPro" id="IPR054190">
    <property type="entry name" value="DUF6895"/>
</dbReference>
<keyword evidence="4" id="KW-1185">Reference proteome</keyword>
<accession>A0A1I2JTX7</accession>
<protein>
    <recommendedName>
        <fullName evidence="2">DUF6895 domain-containing protein</fullName>
    </recommendedName>
</protein>
<evidence type="ECO:0000259" key="2">
    <source>
        <dbReference type="Pfam" id="PF21836"/>
    </source>
</evidence>
<dbReference type="AlphaFoldDB" id="A0A1I2JTX7"/>
<feature type="domain" description="DUF6895" evidence="2">
    <location>
        <begin position="40"/>
        <end position="319"/>
    </location>
</feature>
<evidence type="ECO:0000313" key="3">
    <source>
        <dbReference type="EMBL" id="SFF58255.1"/>
    </source>
</evidence>
<sequence>MTGADPRGGTAVAAPAREHPDGGTADVHGLDPALLDSMAGSALRWLDGMRDCFRLPADVTTDADPNLTLKPLGELAELTHLIRTRHPRADVRTLAEGLFAFAWEETRGGALFGDLLRGEPRATYPVELYGVFARTGLRHPGVEELIRTATGLRGWRVAREDHTRTLGVLNAERRIGLPEHADFAEVLAMTGLGCRSEPWTLDRKAAYGVTHDVFHLTDWGRARERMPADLAEYLRLWVPSWLECWLEEELWDLAGEWLAVSACLPVPVQDPAAWRRLAAAQAPDGSVPESGTEPPPGPDEADAFTACYHSTLVTAFAATLARIGAADGSDTAPHSPAPHSPSLPHGPAPHGAAATRNTAMEGPESEAAS</sequence>
<proteinExistence type="predicted"/>
<name>A0A1I2JTX7_9ACTN</name>
<feature type="region of interest" description="Disordered" evidence="1">
    <location>
        <begin position="327"/>
        <end position="369"/>
    </location>
</feature>
<dbReference type="STRING" id="380248.SAMN05216251_12020"/>
<dbReference type="Pfam" id="PF21836">
    <property type="entry name" value="DUF6895"/>
    <property type="match status" value="1"/>
</dbReference>
<gene>
    <name evidence="3" type="ORF">SAMN05216251_12020</name>
</gene>
<evidence type="ECO:0000256" key="1">
    <source>
        <dbReference type="SAM" id="MobiDB-lite"/>
    </source>
</evidence>
<evidence type="ECO:0000313" key="4">
    <source>
        <dbReference type="Proteomes" id="UP000199323"/>
    </source>
</evidence>
<dbReference type="RefSeq" id="WP_322936333.1">
    <property type="nucleotide sequence ID" value="NZ_FONG01000020.1"/>
</dbReference>
<dbReference type="EMBL" id="FONG01000020">
    <property type="protein sequence ID" value="SFF58255.1"/>
    <property type="molecule type" value="Genomic_DNA"/>
</dbReference>
<feature type="region of interest" description="Disordered" evidence="1">
    <location>
        <begin position="279"/>
        <end position="303"/>
    </location>
</feature>
<feature type="compositionally biased region" description="Pro residues" evidence="1">
    <location>
        <begin position="335"/>
        <end position="347"/>
    </location>
</feature>
<feature type="region of interest" description="Disordered" evidence="1">
    <location>
        <begin position="1"/>
        <end position="28"/>
    </location>
</feature>